<protein>
    <submittedName>
        <fullName evidence="3">DB domain-containing protein</fullName>
    </submittedName>
</protein>
<keyword evidence="2" id="KW-1185">Reference proteome</keyword>
<evidence type="ECO:0000313" key="3">
    <source>
        <dbReference type="WBParaSite" id="Hba_19559"/>
    </source>
</evidence>
<organism evidence="2 3">
    <name type="scientific">Heterorhabditis bacteriophora</name>
    <name type="common">Entomopathogenic nematode worm</name>
    <dbReference type="NCBI Taxonomy" id="37862"/>
    <lineage>
        <taxon>Eukaryota</taxon>
        <taxon>Metazoa</taxon>
        <taxon>Ecdysozoa</taxon>
        <taxon>Nematoda</taxon>
        <taxon>Chromadorea</taxon>
        <taxon>Rhabditida</taxon>
        <taxon>Rhabditina</taxon>
        <taxon>Rhabditomorpha</taxon>
        <taxon>Strongyloidea</taxon>
        <taxon>Heterorhabditidae</taxon>
        <taxon>Heterorhabditis</taxon>
    </lineage>
</organism>
<evidence type="ECO:0000313" key="2">
    <source>
        <dbReference type="Proteomes" id="UP000095283"/>
    </source>
</evidence>
<evidence type="ECO:0000259" key="1">
    <source>
        <dbReference type="Pfam" id="PF01682"/>
    </source>
</evidence>
<dbReference type="InterPro" id="IPR002602">
    <property type="entry name" value="DB"/>
</dbReference>
<dbReference type="AlphaFoldDB" id="A0A1I7XQD6"/>
<accession>A0A1I7XQD6</accession>
<dbReference type="PANTHER" id="PTHR46705">
    <property type="entry name" value="PROTEIN CBG09805"/>
    <property type="match status" value="1"/>
</dbReference>
<reference evidence="3" key="1">
    <citation type="submission" date="2016-11" db="UniProtKB">
        <authorList>
            <consortium name="WormBaseParasite"/>
        </authorList>
    </citation>
    <scope>IDENTIFICATION</scope>
</reference>
<dbReference type="Proteomes" id="UP000095283">
    <property type="component" value="Unplaced"/>
</dbReference>
<dbReference type="Pfam" id="PF01682">
    <property type="entry name" value="DB"/>
    <property type="match status" value="1"/>
</dbReference>
<dbReference type="WBParaSite" id="Hba_19559">
    <property type="protein sequence ID" value="Hba_19559"/>
    <property type="gene ID" value="Hba_19559"/>
</dbReference>
<name>A0A1I7XQD6_HETBA</name>
<proteinExistence type="predicted"/>
<feature type="domain" description="Domain of unknown function DB" evidence="1">
    <location>
        <begin position="84"/>
        <end position="132"/>
    </location>
</feature>
<dbReference type="PANTHER" id="PTHR46705:SF10">
    <property type="entry name" value="DOMAIN OF UNKNOWN FUNCTION DB DOMAIN-CONTAINING PROTEIN"/>
    <property type="match status" value="1"/>
</dbReference>
<sequence>MFRLSANSELVIGVNQYAPQSRTNSEMVHKSYVPHTPPTGPAVSTAISPVTTLSSTIIKPLNSFSPQIIPSRPFLNPNQKIELCCKKQAVNPACQALCNFDSFNDKTLVSAFLTNQCPGPQLGQAYDCASSKILQFFCILIVLL</sequence>